<proteinExistence type="predicted"/>
<protein>
    <submittedName>
        <fullName evidence="2">Uncharacterized protein</fullName>
    </submittedName>
</protein>
<reference evidence="3" key="2">
    <citation type="journal article" date="2008" name="Nucleic Acids Res.">
        <title>The rice annotation project database (RAP-DB): 2008 update.</title>
        <authorList>
            <consortium name="The rice annotation project (RAP)"/>
        </authorList>
    </citation>
    <scope>GENOME REANNOTATION</scope>
    <source>
        <strain evidence="3">cv. Nipponbare</strain>
    </source>
</reference>
<feature type="compositionally biased region" description="Gly residues" evidence="1">
    <location>
        <begin position="16"/>
        <end position="33"/>
    </location>
</feature>
<dbReference type="PRINTS" id="PR01217">
    <property type="entry name" value="PRICHEXTENSN"/>
</dbReference>
<evidence type="ECO:0000313" key="2">
    <source>
        <dbReference type="EMBL" id="BAD37466.1"/>
    </source>
</evidence>
<sequence>MLKLEKKNEVEDETNGAGGTCGTPGGGRRGGGEAVAEEARGEGAVRAATVEARAETWATAMNGAAAASRPRPPSVPARPGAPSRPPPCAVVHRPSLRAPPQPPARLPRPPPHATIHRPSLRTAIHRPPPRADINRPSLRAPPQPPAPELAPPPPPPLATRATAATPRSSGATVNGEEVGDGEATVGHPSSLHLCRWPRAPPPPLSPAQRCPPPTSVCAATPLSSLPPFWALSCSSSVASVCAGWPPLRARRGGGEIGGELRYLP</sequence>
<dbReference type="AlphaFoldDB" id="Q67WK3"/>
<feature type="compositionally biased region" description="Basic residues" evidence="1">
    <location>
        <begin position="114"/>
        <end position="128"/>
    </location>
</feature>
<evidence type="ECO:0000313" key="3">
    <source>
        <dbReference type="Proteomes" id="UP000000763"/>
    </source>
</evidence>
<dbReference type="EMBL" id="AP003569">
    <property type="protein sequence ID" value="BAD37466.1"/>
    <property type="molecule type" value="Genomic_DNA"/>
</dbReference>
<feature type="compositionally biased region" description="Low complexity" evidence="1">
    <location>
        <begin position="44"/>
        <end position="69"/>
    </location>
</feature>
<organism evidence="2 3">
    <name type="scientific">Oryza sativa subsp. japonica</name>
    <name type="common">Rice</name>
    <dbReference type="NCBI Taxonomy" id="39947"/>
    <lineage>
        <taxon>Eukaryota</taxon>
        <taxon>Viridiplantae</taxon>
        <taxon>Streptophyta</taxon>
        <taxon>Embryophyta</taxon>
        <taxon>Tracheophyta</taxon>
        <taxon>Spermatophyta</taxon>
        <taxon>Magnoliopsida</taxon>
        <taxon>Liliopsida</taxon>
        <taxon>Poales</taxon>
        <taxon>Poaceae</taxon>
        <taxon>BOP clade</taxon>
        <taxon>Oryzoideae</taxon>
        <taxon>Oryzeae</taxon>
        <taxon>Oryzinae</taxon>
        <taxon>Oryza</taxon>
        <taxon>Oryza sativa</taxon>
    </lineage>
</organism>
<evidence type="ECO:0000256" key="1">
    <source>
        <dbReference type="SAM" id="MobiDB-lite"/>
    </source>
</evidence>
<feature type="region of interest" description="Disordered" evidence="1">
    <location>
        <begin position="1"/>
        <end position="189"/>
    </location>
</feature>
<dbReference type="Proteomes" id="UP000000763">
    <property type="component" value="Chromosome 6"/>
</dbReference>
<gene>
    <name evidence="2" type="primary">P0425F05.17</name>
</gene>
<name>Q67WK3_ORYSJ</name>
<feature type="compositionally biased region" description="Pro residues" evidence="1">
    <location>
        <begin position="139"/>
        <end position="157"/>
    </location>
</feature>
<feature type="compositionally biased region" description="Low complexity" evidence="1">
    <location>
        <begin position="158"/>
        <end position="169"/>
    </location>
</feature>
<reference evidence="3" key="1">
    <citation type="journal article" date="2005" name="Nature">
        <title>The map-based sequence of the rice genome.</title>
        <authorList>
            <consortium name="International rice genome sequencing project (IRGSP)"/>
            <person name="Matsumoto T."/>
            <person name="Wu J."/>
            <person name="Kanamori H."/>
            <person name="Katayose Y."/>
            <person name="Fujisawa M."/>
            <person name="Namiki N."/>
            <person name="Mizuno H."/>
            <person name="Yamamoto K."/>
            <person name="Antonio B.A."/>
            <person name="Baba T."/>
            <person name="Sakata K."/>
            <person name="Nagamura Y."/>
            <person name="Aoki H."/>
            <person name="Arikawa K."/>
            <person name="Arita K."/>
            <person name="Bito T."/>
            <person name="Chiden Y."/>
            <person name="Fujitsuka N."/>
            <person name="Fukunaka R."/>
            <person name="Hamada M."/>
            <person name="Harada C."/>
            <person name="Hayashi A."/>
            <person name="Hijishita S."/>
            <person name="Honda M."/>
            <person name="Hosokawa S."/>
            <person name="Ichikawa Y."/>
            <person name="Idonuma A."/>
            <person name="Iijima M."/>
            <person name="Ikeda M."/>
            <person name="Ikeno M."/>
            <person name="Ito K."/>
            <person name="Ito S."/>
            <person name="Ito T."/>
            <person name="Ito Y."/>
            <person name="Ito Y."/>
            <person name="Iwabuchi A."/>
            <person name="Kamiya K."/>
            <person name="Karasawa W."/>
            <person name="Kurita K."/>
            <person name="Katagiri S."/>
            <person name="Kikuta A."/>
            <person name="Kobayashi H."/>
            <person name="Kobayashi N."/>
            <person name="Machita K."/>
            <person name="Maehara T."/>
            <person name="Masukawa M."/>
            <person name="Mizubayashi T."/>
            <person name="Mukai Y."/>
            <person name="Nagasaki H."/>
            <person name="Nagata Y."/>
            <person name="Naito S."/>
            <person name="Nakashima M."/>
            <person name="Nakama Y."/>
            <person name="Nakamichi Y."/>
            <person name="Nakamura M."/>
            <person name="Meguro A."/>
            <person name="Negishi M."/>
            <person name="Ohta I."/>
            <person name="Ohta T."/>
            <person name="Okamoto M."/>
            <person name="Ono N."/>
            <person name="Saji S."/>
            <person name="Sakaguchi M."/>
            <person name="Sakai K."/>
            <person name="Shibata M."/>
            <person name="Shimokawa T."/>
            <person name="Song J."/>
            <person name="Takazaki Y."/>
            <person name="Terasawa K."/>
            <person name="Tsugane M."/>
            <person name="Tsuji K."/>
            <person name="Ueda S."/>
            <person name="Waki K."/>
            <person name="Yamagata H."/>
            <person name="Yamamoto M."/>
            <person name="Yamamoto S."/>
            <person name="Yamane H."/>
            <person name="Yoshiki S."/>
            <person name="Yoshihara R."/>
            <person name="Yukawa K."/>
            <person name="Zhong H."/>
            <person name="Yano M."/>
            <person name="Yuan Q."/>
            <person name="Ouyang S."/>
            <person name="Liu J."/>
            <person name="Jones K.M."/>
            <person name="Gansberger K."/>
            <person name="Moffat K."/>
            <person name="Hill J."/>
            <person name="Bera J."/>
            <person name="Fadrosh D."/>
            <person name="Jin S."/>
            <person name="Johri S."/>
            <person name="Kim M."/>
            <person name="Overton L."/>
            <person name="Reardon M."/>
            <person name="Tsitrin T."/>
            <person name="Vuong H."/>
            <person name="Weaver B."/>
            <person name="Ciecko A."/>
            <person name="Tallon L."/>
            <person name="Jackson J."/>
            <person name="Pai G."/>
            <person name="Aken S.V."/>
            <person name="Utterback T."/>
            <person name="Reidmuller S."/>
            <person name="Feldblyum T."/>
            <person name="Hsiao J."/>
            <person name="Zismann V."/>
            <person name="Iobst S."/>
            <person name="de Vazeille A.R."/>
            <person name="Buell C.R."/>
            <person name="Ying K."/>
            <person name="Li Y."/>
            <person name="Lu T."/>
            <person name="Huang Y."/>
            <person name="Zhao Q."/>
            <person name="Feng Q."/>
            <person name="Zhang L."/>
            <person name="Zhu J."/>
            <person name="Weng Q."/>
            <person name="Mu J."/>
            <person name="Lu Y."/>
            <person name="Fan D."/>
            <person name="Liu Y."/>
            <person name="Guan J."/>
            <person name="Zhang Y."/>
            <person name="Yu S."/>
            <person name="Liu X."/>
            <person name="Zhang Y."/>
            <person name="Hong G."/>
            <person name="Han B."/>
            <person name="Choisne N."/>
            <person name="Demange N."/>
            <person name="Orjeda G."/>
            <person name="Samain S."/>
            <person name="Cattolico L."/>
            <person name="Pelletier E."/>
            <person name="Couloux A."/>
            <person name="Segurens B."/>
            <person name="Wincker P."/>
            <person name="D'Hont A."/>
            <person name="Scarpelli C."/>
            <person name="Weissenbach J."/>
            <person name="Salanoubat M."/>
            <person name="Quetier F."/>
            <person name="Yu Y."/>
            <person name="Kim H.R."/>
            <person name="Rambo T."/>
            <person name="Currie J."/>
            <person name="Collura K."/>
            <person name="Luo M."/>
            <person name="Yang T."/>
            <person name="Ammiraju J.S.S."/>
            <person name="Engler F."/>
            <person name="Soderlund C."/>
            <person name="Wing R.A."/>
            <person name="Palmer L.E."/>
            <person name="de la Bastide M."/>
            <person name="Spiegel L."/>
            <person name="Nascimento L."/>
            <person name="Zutavern T."/>
            <person name="O'Shaughnessy A."/>
            <person name="Dike S."/>
            <person name="Dedhia N."/>
            <person name="Preston R."/>
            <person name="Balija V."/>
            <person name="McCombie W.R."/>
            <person name="Chow T."/>
            <person name="Chen H."/>
            <person name="Chung M."/>
            <person name="Chen C."/>
            <person name="Shaw J."/>
            <person name="Wu H."/>
            <person name="Hsiao K."/>
            <person name="Chao Y."/>
            <person name="Chu M."/>
            <person name="Cheng C."/>
            <person name="Hour A."/>
            <person name="Lee P."/>
            <person name="Lin S."/>
            <person name="Lin Y."/>
            <person name="Liou J."/>
            <person name="Liu S."/>
            <person name="Hsing Y."/>
            <person name="Raghuvanshi S."/>
            <person name="Mohanty A."/>
            <person name="Bharti A.K."/>
            <person name="Gaur A."/>
            <person name="Gupta V."/>
            <person name="Kumar D."/>
            <person name="Ravi V."/>
            <person name="Vij S."/>
            <person name="Kapur A."/>
            <person name="Khurana P."/>
            <person name="Khurana P."/>
            <person name="Khurana J.P."/>
            <person name="Tyagi A.K."/>
            <person name="Gaikwad K."/>
            <person name="Singh A."/>
            <person name="Dalal V."/>
            <person name="Srivastava S."/>
            <person name="Dixit A."/>
            <person name="Pal A.K."/>
            <person name="Ghazi I.A."/>
            <person name="Yadav M."/>
            <person name="Pandit A."/>
            <person name="Bhargava A."/>
            <person name="Sureshbabu K."/>
            <person name="Batra K."/>
            <person name="Sharma T.R."/>
            <person name="Mohapatra T."/>
            <person name="Singh N.K."/>
            <person name="Messing J."/>
            <person name="Nelson A.B."/>
            <person name="Fuks G."/>
            <person name="Kavchok S."/>
            <person name="Keizer G."/>
            <person name="Linton E."/>
            <person name="Llaca V."/>
            <person name="Song R."/>
            <person name="Tanyolac B."/>
            <person name="Young S."/>
            <person name="Ho-Il K."/>
            <person name="Hahn J.H."/>
            <person name="Sangsakoo G."/>
            <person name="Vanavichit A."/>
            <person name="de Mattos Luiz.A.T."/>
            <person name="Zimmer P.D."/>
            <person name="Malone G."/>
            <person name="Dellagostin O."/>
            <person name="de Oliveira A.C."/>
            <person name="Bevan M."/>
            <person name="Bancroft I."/>
            <person name="Minx P."/>
            <person name="Cordum H."/>
            <person name="Wilson R."/>
            <person name="Cheng Z."/>
            <person name="Jin W."/>
            <person name="Jiang J."/>
            <person name="Leong S.A."/>
            <person name="Iwama H."/>
            <person name="Gojobori T."/>
            <person name="Itoh T."/>
            <person name="Niimura Y."/>
            <person name="Fujii Y."/>
            <person name="Habara T."/>
            <person name="Sakai H."/>
            <person name="Sato Y."/>
            <person name="Wilson G."/>
            <person name="Kumar K."/>
            <person name="McCouch S."/>
            <person name="Juretic N."/>
            <person name="Hoen D."/>
            <person name="Wright S."/>
            <person name="Bruskiewich R."/>
            <person name="Bureau T."/>
            <person name="Miyao A."/>
            <person name="Hirochika H."/>
            <person name="Nishikawa T."/>
            <person name="Kadowaki K."/>
            <person name="Sugiura M."/>
            <person name="Burr B."/>
            <person name="Sasaki T."/>
        </authorList>
    </citation>
    <scope>NUCLEOTIDE SEQUENCE [LARGE SCALE GENOMIC DNA]</scope>
    <source>
        <strain evidence="3">cv. Nipponbare</strain>
    </source>
</reference>
<feature type="compositionally biased region" description="Pro residues" evidence="1">
    <location>
        <begin position="97"/>
        <end position="112"/>
    </location>
</feature>
<accession>Q67WK3</accession>